<keyword evidence="2" id="KW-0446">Lipid-binding</keyword>
<dbReference type="OrthoDB" id="9780660at2"/>
<dbReference type="NCBIfam" id="TIGR00762">
    <property type="entry name" value="DegV"/>
    <property type="match status" value="1"/>
</dbReference>
<gene>
    <name evidence="3" type="ORF">EQM13_07935</name>
</gene>
<dbReference type="Proteomes" id="UP000287969">
    <property type="component" value="Chromosome"/>
</dbReference>
<dbReference type="PANTHER" id="PTHR33434:SF3">
    <property type="entry name" value="DEGV DOMAIN-CONTAINING PROTEIN YITS"/>
    <property type="match status" value="1"/>
</dbReference>
<dbReference type="Gene3D" id="3.40.50.10440">
    <property type="entry name" value="Dihydroxyacetone kinase, domain 1"/>
    <property type="match status" value="1"/>
</dbReference>
<dbReference type="InterPro" id="IPR043168">
    <property type="entry name" value="DegV_C"/>
</dbReference>
<dbReference type="GO" id="GO:0008289">
    <property type="term" value="F:lipid binding"/>
    <property type="evidence" value="ECO:0007669"/>
    <property type="project" value="UniProtKB-KW"/>
</dbReference>
<dbReference type="InterPro" id="IPR003797">
    <property type="entry name" value="DegV"/>
</dbReference>
<dbReference type="Pfam" id="PF02645">
    <property type="entry name" value="DegV"/>
    <property type="match status" value="1"/>
</dbReference>
<organism evidence="3 4">
    <name type="scientific">Acidilutibacter cellobiosedens</name>
    <dbReference type="NCBI Taxonomy" id="2507161"/>
    <lineage>
        <taxon>Bacteria</taxon>
        <taxon>Bacillati</taxon>
        <taxon>Bacillota</taxon>
        <taxon>Tissierellia</taxon>
        <taxon>Tissierellales</taxon>
        <taxon>Acidilutibacteraceae</taxon>
        <taxon>Acidilutibacter</taxon>
    </lineage>
</organism>
<proteinExistence type="predicted"/>
<reference evidence="4" key="1">
    <citation type="submission" date="2019-01" db="EMBL/GenBank/DDBJ databases">
        <title>Draft genomes of a novel of Sporanaerobacter strains.</title>
        <authorList>
            <person name="Ma S."/>
        </authorList>
    </citation>
    <scope>NUCLEOTIDE SEQUENCE [LARGE SCALE GENOMIC DNA]</scope>
    <source>
        <strain evidence="4">NJN-17</strain>
    </source>
</reference>
<keyword evidence="4" id="KW-1185">Reference proteome</keyword>
<dbReference type="SUPFAM" id="SSF82549">
    <property type="entry name" value="DAK1/DegV-like"/>
    <property type="match status" value="1"/>
</dbReference>
<dbReference type="PANTHER" id="PTHR33434">
    <property type="entry name" value="DEGV DOMAIN-CONTAINING PROTEIN DR_1986-RELATED"/>
    <property type="match status" value="1"/>
</dbReference>
<accession>A0A410QBW2</accession>
<name>A0A410QBW2_9FIRM</name>
<dbReference type="Gene3D" id="3.30.1180.10">
    <property type="match status" value="1"/>
</dbReference>
<dbReference type="PROSITE" id="PS51482">
    <property type="entry name" value="DEGV"/>
    <property type="match status" value="1"/>
</dbReference>
<dbReference type="KEGG" id="spoa:EQM13_07935"/>
<dbReference type="RefSeq" id="WP_071138863.1">
    <property type="nucleotide sequence ID" value="NZ_CP035282.1"/>
</dbReference>
<evidence type="ECO:0000256" key="1">
    <source>
        <dbReference type="ARBA" id="ARBA00003238"/>
    </source>
</evidence>
<dbReference type="EMBL" id="CP035282">
    <property type="protein sequence ID" value="QAT61513.1"/>
    <property type="molecule type" value="Genomic_DNA"/>
</dbReference>
<dbReference type="InterPro" id="IPR050270">
    <property type="entry name" value="DegV_domain_contain"/>
</dbReference>
<sequence>MQTVIITDSCSDLPLSFIEGSNVEALSLTCHFKDEEYKDDFGKSISYKDFYNRVRNGETPTTSQINTYTFVEEFKKYISMGKSIIYIGFSSALSGCVASAESAKNEIMKEYPNADVAVVDTKSASLGQGLLVYYAYDMLLKGKSKEDIVNWLEDNKLKMNHYFTVESLFHLLKGGRISKTTAVLGTLLQIKPVLHVNIEGKLVSLHKVKGRKSSLKALAKELQNKIVHPEEQVIAISHGDCLEDANFLRKLVLDECKVKDIIINNVGPVIGSHSGPGTVALFFMGESR</sequence>
<dbReference type="Gene3D" id="2.20.28.50">
    <property type="entry name" value="degv family protein"/>
    <property type="match status" value="1"/>
</dbReference>
<evidence type="ECO:0000313" key="4">
    <source>
        <dbReference type="Proteomes" id="UP000287969"/>
    </source>
</evidence>
<evidence type="ECO:0000313" key="3">
    <source>
        <dbReference type="EMBL" id="QAT61513.1"/>
    </source>
</evidence>
<evidence type="ECO:0000256" key="2">
    <source>
        <dbReference type="ARBA" id="ARBA00023121"/>
    </source>
</evidence>
<comment type="function">
    <text evidence="1">May bind long-chain fatty acids, such as palmitate, and may play a role in lipid transport or fatty acid metabolism.</text>
</comment>
<protein>
    <submittedName>
        <fullName evidence="3">DegV family protein</fullName>
    </submittedName>
</protein>
<dbReference type="AlphaFoldDB" id="A0A410QBW2"/>